<proteinExistence type="predicted"/>
<evidence type="ECO:0000313" key="2">
    <source>
        <dbReference type="Proteomes" id="UP000479132"/>
    </source>
</evidence>
<dbReference type="Gene3D" id="2.120.10.30">
    <property type="entry name" value="TolB, C-terminal domain"/>
    <property type="match status" value="1"/>
</dbReference>
<sequence length="336" mass="38646">MGCEEDTEIKNGQNYQSFWQSLPQEVEKRSNKGILTVNDSLLLSERYDILDTSSLKINGDNLYIEDQAQQKIYAIDKHTLNQKASISISEGRGPRELTRLGSFDVASETVVISSINMQKIQIWNTDGSFRDEFRYKNLHPRRIRLNSNNNMVILSNFFFVDGERNLIQVINSDGNPVSGFGKVSKENYSSLKAEGHMLVDDQDNVYYAGYSEHIFKKWDPEGNLIFSVKSIDNYPSEANYAKMEGANQKISRYLEHAYFNAVGSTIYKNKWLIIHGGSNSKSNQSKIDIYNRNNGKYLFTVELPNKTGHIAADDQYLFVIHKIENEKYLFEYNIDF</sequence>
<dbReference type="AlphaFoldDB" id="A0A6M1SX54"/>
<dbReference type="InterPro" id="IPR011042">
    <property type="entry name" value="6-blade_b-propeller_TolB-like"/>
</dbReference>
<protein>
    <recommendedName>
        <fullName evidence="3">6-bladed beta-propeller</fullName>
    </recommendedName>
</protein>
<keyword evidence="2" id="KW-1185">Reference proteome</keyword>
<dbReference type="EMBL" id="JAALLS010000010">
    <property type="protein sequence ID" value="NGP88478.1"/>
    <property type="molecule type" value="Genomic_DNA"/>
</dbReference>
<dbReference type="InterPro" id="IPR011044">
    <property type="entry name" value="Quino_amine_DH_bsu"/>
</dbReference>
<dbReference type="Proteomes" id="UP000479132">
    <property type="component" value="Unassembled WGS sequence"/>
</dbReference>
<comment type="caution">
    <text evidence="1">The sequence shown here is derived from an EMBL/GenBank/DDBJ whole genome shotgun (WGS) entry which is preliminary data.</text>
</comment>
<accession>A0A6M1SX54</accession>
<evidence type="ECO:0008006" key="3">
    <source>
        <dbReference type="Google" id="ProtNLM"/>
    </source>
</evidence>
<gene>
    <name evidence="1" type="ORF">G3569_08930</name>
</gene>
<evidence type="ECO:0000313" key="1">
    <source>
        <dbReference type="EMBL" id="NGP88478.1"/>
    </source>
</evidence>
<name>A0A6M1SX54_9BACT</name>
<organism evidence="1 2">
    <name type="scientific">Fodinibius halophilus</name>
    <dbReference type="NCBI Taxonomy" id="1736908"/>
    <lineage>
        <taxon>Bacteria</taxon>
        <taxon>Pseudomonadati</taxon>
        <taxon>Balneolota</taxon>
        <taxon>Balneolia</taxon>
        <taxon>Balneolales</taxon>
        <taxon>Balneolaceae</taxon>
        <taxon>Fodinibius</taxon>
    </lineage>
</organism>
<dbReference type="SUPFAM" id="SSF50969">
    <property type="entry name" value="YVTN repeat-like/Quinoprotein amine dehydrogenase"/>
    <property type="match status" value="1"/>
</dbReference>
<reference evidence="1 2" key="1">
    <citation type="submission" date="2020-02" db="EMBL/GenBank/DDBJ databases">
        <title>Aliifodinibius halophilus 2W32, complete genome.</title>
        <authorList>
            <person name="Li Y."/>
            <person name="Wu S."/>
        </authorList>
    </citation>
    <scope>NUCLEOTIDE SEQUENCE [LARGE SCALE GENOMIC DNA]</scope>
    <source>
        <strain evidence="1 2">2W32</strain>
    </source>
</reference>